<sequence>MNISETVCGLAPQLATLAQGAMVGCAVIGLGSSPLAGFLAGAGAAFTIAATVTGSMTILAQVHD</sequence>
<dbReference type="EMBL" id="WUBS01000013">
    <property type="protein sequence ID" value="NDL64537.1"/>
    <property type="molecule type" value="Genomic_DNA"/>
</dbReference>
<keyword evidence="1" id="KW-0812">Transmembrane</keyword>
<reference evidence="2 3" key="1">
    <citation type="submission" date="2019-12" db="EMBL/GenBank/DDBJ databases">
        <authorList>
            <person name="Lee S.D."/>
        </authorList>
    </citation>
    <scope>NUCLEOTIDE SEQUENCE [LARGE SCALE GENOMIC DNA]</scope>
    <source>
        <strain evidence="2 3">SAP-6</strain>
    </source>
</reference>
<keyword evidence="1" id="KW-0472">Membrane</keyword>
<accession>A0A845SMU5</accession>
<dbReference type="RefSeq" id="WP_162367254.1">
    <property type="nucleotide sequence ID" value="NZ_WUBS01000013.1"/>
</dbReference>
<protein>
    <submittedName>
        <fullName evidence="2">Uncharacterized protein</fullName>
    </submittedName>
</protein>
<feature type="transmembrane region" description="Helical" evidence="1">
    <location>
        <begin position="35"/>
        <end position="60"/>
    </location>
</feature>
<keyword evidence="1" id="KW-1133">Transmembrane helix</keyword>
<comment type="caution">
    <text evidence="2">The sequence shown here is derived from an EMBL/GenBank/DDBJ whole genome shotgun (WGS) entry which is preliminary data.</text>
</comment>
<evidence type="ECO:0000313" key="3">
    <source>
        <dbReference type="Proteomes" id="UP000461443"/>
    </source>
</evidence>
<proteinExistence type="predicted"/>
<evidence type="ECO:0000313" key="2">
    <source>
        <dbReference type="EMBL" id="NDL64537.1"/>
    </source>
</evidence>
<reference evidence="2 3" key="2">
    <citation type="submission" date="2020-02" db="EMBL/GenBank/DDBJ databases">
        <title>The new genus of Enterobacteriales.</title>
        <authorList>
            <person name="Kim I.S."/>
        </authorList>
    </citation>
    <scope>NUCLEOTIDE SEQUENCE [LARGE SCALE GENOMIC DNA]</scope>
    <source>
        <strain evidence="2 3">SAP-6</strain>
    </source>
</reference>
<evidence type="ECO:0000256" key="1">
    <source>
        <dbReference type="SAM" id="Phobius"/>
    </source>
</evidence>
<gene>
    <name evidence="2" type="ORF">GRH90_17525</name>
</gene>
<name>A0A845SMU5_9GAMM</name>
<keyword evidence="3" id="KW-1185">Reference proteome</keyword>
<dbReference type="AlphaFoldDB" id="A0A845SMU5"/>
<organism evidence="2 3">
    <name type="scientific">Acerihabitans arboris</name>
    <dbReference type="NCBI Taxonomy" id="2691583"/>
    <lineage>
        <taxon>Bacteria</taxon>
        <taxon>Pseudomonadati</taxon>
        <taxon>Pseudomonadota</taxon>
        <taxon>Gammaproteobacteria</taxon>
        <taxon>Enterobacterales</taxon>
        <taxon>Pectobacteriaceae</taxon>
        <taxon>Acerihabitans</taxon>
    </lineage>
</organism>
<dbReference type="Proteomes" id="UP000461443">
    <property type="component" value="Unassembled WGS sequence"/>
</dbReference>